<dbReference type="NCBIfam" id="NF040521">
    <property type="entry name" value="C45_proenzyme"/>
    <property type="match status" value="1"/>
</dbReference>
<sequence length="347" mass="38529">MNKTSKKDEVIILSGSSFEIGFQHGQKAKKQVTNSLQTYEKMFEEYSSMSWKDAIEKACLHISAIEKYNENFLKEMEGLAKGAGVTFEDVLVLNARSEIALINSMDGCTAFALTQPKTTKTWLAQNWDWKGEQTDSIVQLDIEQEALPSIQMITEAGIIGKIGMNNSGIGVCLNALVTDTWKPKVPIHLGLRSILESASLEEAYSKVANDQMASAAHFLIASRSEEMVSMEVSPVHTAERHVKGGTLTHTNHICSENMKKEVKEDALPDSFSRFSSVNNLVAQIKEKDIGKEDLFEILSSHENYPSSICRHSSPTQVGRAKMETVFSIVMNLTDSELSWSKGKPCKR</sequence>
<proteinExistence type="predicted"/>
<dbReference type="Pfam" id="PF03417">
    <property type="entry name" value="AAT"/>
    <property type="match status" value="1"/>
</dbReference>
<comment type="caution">
    <text evidence="2">The sequence shown here is derived from an EMBL/GenBank/DDBJ whole genome shotgun (WGS) entry which is preliminary data.</text>
</comment>
<organism evidence="2 3">
    <name type="scientific">Thalassobacillus devorans</name>
    <dbReference type="NCBI Taxonomy" id="279813"/>
    <lineage>
        <taxon>Bacteria</taxon>
        <taxon>Bacillati</taxon>
        <taxon>Bacillota</taxon>
        <taxon>Bacilli</taxon>
        <taxon>Bacillales</taxon>
        <taxon>Bacillaceae</taxon>
        <taxon>Thalassobacillus</taxon>
    </lineage>
</organism>
<dbReference type="Proteomes" id="UP000619534">
    <property type="component" value="Unassembled WGS sequence"/>
</dbReference>
<dbReference type="PANTHER" id="PTHR34180:SF1">
    <property type="entry name" value="BETA-ALANYL-DOPAMINE_CARCININE HYDROLASE"/>
    <property type="match status" value="1"/>
</dbReference>
<gene>
    <name evidence="2" type="ORF">GCM10007216_03660</name>
</gene>
<dbReference type="Gene3D" id="1.10.10.2120">
    <property type="match status" value="1"/>
</dbReference>
<dbReference type="Gene3D" id="3.60.60.10">
    <property type="entry name" value="Penicillin V Acylase, Chain A"/>
    <property type="match status" value="1"/>
</dbReference>
<evidence type="ECO:0000259" key="1">
    <source>
        <dbReference type="Pfam" id="PF03417"/>
    </source>
</evidence>
<reference evidence="3" key="1">
    <citation type="journal article" date="2019" name="Int. J. Syst. Evol. Microbiol.">
        <title>The Global Catalogue of Microorganisms (GCM) 10K type strain sequencing project: providing services to taxonomists for standard genome sequencing and annotation.</title>
        <authorList>
            <consortium name="The Broad Institute Genomics Platform"/>
            <consortium name="The Broad Institute Genome Sequencing Center for Infectious Disease"/>
            <person name="Wu L."/>
            <person name="Ma J."/>
        </authorList>
    </citation>
    <scope>NUCLEOTIDE SEQUENCE [LARGE SCALE GENOMIC DNA]</scope>
    <source>
        <strain evidence="3">CCM 7282</strain>
    </source>
</reference>
<dbReference type="InterPro" id="IPR047801">
    <property type="entry name" value="Peptidase_C45"/>
</dbReference>
<protein>
    <submittedName>
        <fullName evidence="2">Acyl-CoA--6-aminopenicillanic acid acyl-transferase</fullName>
    </submittedName>
</protein>
<name>A0ABQ1NJ67_9BACI</name>
<dbReference type="PANTHER" id="PTHR34180">
    <property type="entry name" value="PEPTIDASE C45"/>
    <property type="match status" value="1"/>
</dbReference>
<dbReference type="EMBL" id="BMCJ01000001">
    <property type="protein sequence ID" value="GGC76379.1"/>
    <property type="molecule type" value="Genomic_DNA"/>
</dbReference>
<evidence type="ECO:0000313" key="2">
    <source>
        <dbReference type="EMBL" id="GGC76379.1"/>
    </source>
</evidence>
<dbReference type="InterPro" id="IPR047794">
    <property type="entry name" value="C45_proenzyme-like"/>
</dbReference>
<dbReference type="InterPro" id="IPR005079">
    <property type="entry name" value="Peptidase_C45_hydrolase"/>
</dbReference>
<evidence type="ECO:0000313" key="3">
    <source>
        <dbReference type="Proteomes" id="UP000619534"/>
    </source>
</evidence>
<keyword evidence="3" id="KW-1185">Reference proteome</keyword>
<accession>A0ABQ1NJ67</accession>
<dbReference type="RefSeq" id="WP_229717798.1">
    <property type="nucleotide sequence ID" value="NZ_BMCJ01000001.1"/>
</dbReference>
<feature type="domain" description="Peptidase C45 hydrolase" evidence="1">
    <location>
        <begin position="119"/>
        <end position="315"/>
    </location>
</feature>